<comment type="caution">
    <text evidence="7">The sequence shown here is derived from an EMBL/GenBank/DDBJ whole genome shotgun (WGS) entry which is preliminary data.</text>
</comment>
<keyword evidence="5" id="KW-0998">Cell outer membrane</keyword>
<evidence type="ECO:0000256" key="2">
    <source>
        <dbReference type="ARBA" id="ARBA00005722"/>
    </source>
</evidence>
<evidence type="ECO:0000313" key="7">
    <source>
        <dbReference type="EMBL" id="GAA0547539.1"/>
    </source>
</evidence>
<dbReference type="Pfam" id="PF06629">
    <property type="entry name" value="MipA"/>
    <property type="match status" value="1"/>
</dbReference>
<organism evidence="7 8">
    <name type="scientific">Rheinheimera aquimaris</name>
    <dbReference type="NCBI Taxonomy" id="412437"/>
    <lineage>
        <taxon>Bacteria</taxon>
        <taxon>Pseudomonadati</taxon>
        <taxon>Pseudomonadota</taxon>
        <taxon>Gammaproteobacteria</taxon>
        <taxon>Chromatiales</taxon>
        <taxon>Chromatiaceae</taxon>
        <taxon>Rheinheimera</taxon>
    </lineage>
</organism>
<proteinExistence type="inferred from homology"/>
<sequence>MRYWLLLLCLLSITAQAETALPCTQDDNCVTEQKLYLNIALGYGQRSNPLHDGDELPLVLLPDIYYYSKRWFFDNGKLGTSWALNDQWQLSLVGQFNQEKGFFQKWFGGNAFQFRHSFANSGIVDETEKDTGPLQASVREISKRPTAYDLGLQLDWFGENWHLQGVAWQDVSNTYQGQHATIGAGRSWQTSTGNWQLGARLHWKSAKLIDTYYGIDNNEPFYLDRYKGKPSWQPELRLGWQYPLSERVALLAFLRYLHLDDAMTDSPLVRTDHVTTWFFGVSYRLF</sequence>
<protein>
    <submittedName>
        <fullName evidence="7">MipA/OmpV family protein</fullName>
    </submittedName>
</protein>
<comment type="subcellular location">
    <subcellularLocation>
        <location evidence="1">Cell outer membrane</location>
    </subcellularLocation>
</comment>
<keyword evidence="4" id="KW-0472">Membrane</keyword>
<dbReference type="EMBL" id="BAAAEO010000002">
    <property type="protein sequence ID" value="GAA0547539.1"/>
    <property type="molecule type" value="Genomic_DNA"/>
</dbReference>
<dbReference type="PANTHER" id="PTHR38776:SF1">
    <property type="entry name" value="MLTA-INTERACTING PROTEIN-RELATED"/>
    <property type="match status" value="1"/>
</dbReference>
<feature type="signal peptide" evidence="6">
    <location>
        <begin position="1"/>
        <end position="17"/>
    </location>
</feature>
<dbReference type="InterPro" id="IPR010583">
    <property type="entry name" value="MipA"/>
</dbReference>
<dbReference type="PANTHER" id="PTHR38776">
    <property type="entry name" value="MLTA-INTERACTING PROTEIN-RELATED"/>
    <property type="match status" value="1"/>
</dbReference>
<evidence type="ECO:0000313" key="8">
    <source>
        <dbReference type="Proteomes" id="UP001501169"/>
    </source>
</evidence>
<reference evidence="8" key="1">
    <citation type="journal article" date="2019" name="Int. J. Syst. Evol. Microbiol.">
        <title>The Global Catalogue of Microorganisms (GCM) 10K type strain sequencing project: providing services to taxonomists for standard genome sequencing and annotation.</title>
        <authorList>
            <consortium name="The Broad Institute Genomics Platform"/>
            <consortium name="The Broad Institute Genome Sequencing Center for Infectious Disease"/>
            <person name="Wu L."/>
            <person name="Ma J."/>
        </authorList>
    </citation>
    <scope>NUCLEOTIDE SEQUENCE [LARGE SCALE GENOMIC DNA]</scope>
    <source>
        <strain evidence="8">JCM 14331</strain>
    </source>
</reference>
<dbReference type="RefSeq" id="WP_226766366.1">
    <property type="nucleotide sequence ID" value="NZ_BAAAEO010000002.1"/>
</dbReference>
<keyword evidence="3 6" id="KW-0732">Signal</keyword>
<dbReference type="Proteomes" id="UP001501169">
    <property type="component" value="Unassembled WGS sequence"/>
</dbReference>
<keyword evidence="8" id="KW-1185">Reference proteome</keyword>
<evidence type="ECO:0000256" key="4">
    <source>
        <dbReference type="ARBA" id="ARBA00023136"/>
    </source>
</evidence>
<dbReference type="SUPFAM" id="SSF56935">
    <property type="entry name" value="Porins"/>
    <property type="match status" value="1"/>
</dbReference>
<evidence type="ECO:0000256" key="6">
    <source>
        <dbReference type="SAM" id="SignalP"/>
    </source>
</evidence>
<name>A0ABP3NLH4_9GAMM</name>
<comment type="similarity">
    <text evidence="2">Belongs to the MipA/OmpV family.</text>
</comment>
<feature type="chain" id="PRO_5046452728" evidence="6">
    <location>
        <begin position="18"/>
        <end position="286"/>
    </location>
</feature>
<accession>A0ABP3NLH4</accession>
<evidence type="ECO:0000256" key="3">
    <source>
        <dbReference type="ARBA" id="ARBA00022729"/>
    </source>
</evidence>
<evidence type="ECO:0000256" key="1">
    <source>
        <dbReference type="ARBA" id="ARBA00004442"/>
    </source>
</evidence>
<gene>
    <name evidence="7" type="ORF">GCM10009098_13900</name>
</gene>
<evidence type="ECO:0000256" key="5">
    <source>
        <dbReference type="ARBA" id="ARBA00023237"/>
    </source>
</evidence>